<dbReference type="InterPro" id="IPR001878">
    <property type="entry name" value="Znf_CCHC"/>
</dbReference>
<dbReference type="GO" id="GO:0005737">
    <property type="term" value="C:cytoplasm"/>
    <property type="evidence" value="ECO:0007669"/>
    <property type="project" value="UniProtKB-ARBA"/>
</dbReference>
<dbReference type="SUPFAM" id="SSF50630">
    <property type="entry name" value="Acid proteases"/>
    <property type="match status" value="1"/>
</dbReference>
<dbReference type="Proteomes" id="UP000024635">
    <property type="component" value="Unassembled WGS sequence"/>
</dbReference>
<sequence>MVNDRPEITSREVGYRNSNSESANIASSIENIVQALEGILISLSKLLNEGGTPVGHQTPMVTETTTRFSHVCEQLKSLVKEYWKSSSGKAGRMHAIKTPQWQEAAAYEGRRCYQCSQYGHLARGCPQRRIEKNEGVRNSNRTQNCVSGMISEARSLAVKSFPANKGLVGKRTVVRVRLMDTEFPALLDTGSMISVVPVRILEDAQKRGYDIDKLKVLKMRSKVYDASNNAMTFAGAVRIDVEVEGRKRAVAFHISQGDENELLLGTNALEGLGIKVLIPGREQETPKKCDAEVKKSSSSGGKNPLIKAMCQESNLVAGKVLWPPRTTHNNHVRGRIEKEQWVSSSADNNPHPRIVDRTQMRKTERTPSKIARVRVGTLTVRENTEPIHVKSNRREETSPSISSDPVYTIPSTGARERKLKPKVEACSRDACTKKTTQSSSRLHTSFDGCSLQPQVQGISSRRAIGRETEGAMRETTTESETSLNDTLSSYCGSNEFFKTASARIKDVRTLNGIGVPEANFQLNGTSNGVRNTLYLDVVRRWASAAMLEETSLPPPRTSAPRRGGMSSRYPDHDHDLQVGGKRGGLTTRGGYK</sequence>
<name>A0A016SQ29_9BILA</name>
<evidence type="ECO:0000256" key="1">
    <source>
        <dbReference type="PROSITE-ProRule" id="PRU00047"/>
    </source>
</evidence>
<dbReference type="PROSITE" id="PS50158">
    <property type="entry name" value="ZF_CCHC"/>
    <property type="match status" value="1"/>
</dbReference>
<evidence type="ECO:0000259" key="3">
    <source>
        <dbReference type="PROSITE" id="PS50158"/>
    </source>
</evidence>
<feature type="compositionally biased region" description="Gly residues" evidence="2">
    <location>
        <begin position="580"/>
        <end position="592"/>
    </location>
</feature>
<dbReference type="EMBL" id="JARK01001530">
    <property type="protein sequence ID" value="EYB92424.1"/>
    <property type="molecule type" value="Genomic_DNA"/>
</dbReference>
<dbReference type="GO" id="GO:0008270">
    <property type="term" value="F:zinc ion binding"/>
    <property type="evidence" value="ECO:0007669"/>
    <property type="project" value="UniProtKB-KW"/>
</dbReference>
<dbReference type="GO" id="GO:0019899">
    <property type="term" value="F:enzyme binding"/>
    <property type="evidence" value="ECO:0007669"/>
    <property type="project" value="UniProtKB-ARBA"/>
</dbReference>
<feature type="compositionally biased region" description="Polar residues" evidence="2">
    <location>
        <begin position="398"/>
        <end position="411"/>
    </location>
</feature>
<feature type="region of interest" description="Disordered" evidence="2">
    <location>
        <begin position="390"/>
        <end position="416"/>
    </location>
</feature>
<keyword evidence="1" id="KW-0863">Zinc-finger</keyword>
<dbReference type="AlphaFoldDB" id="A0A016SQ29"/>
<keyword evidence="5" id="KW-1185">Reference proteome</keyword>
<reference evidence="5" key="1">
    <citation type="journal article" date="2015" name="Nat. Genet.">
        <title>The genome and transcriptome of the zoonotic hookworm Ancylostoma ceylanicum identify infection-specific gene families.</title>
        <authorList>
            <person name="Schwarz E.M."/>
            <person name="Hu Y."/>
            <person name="Antoshechkin I."/>
            <person name="Miller M.M."/>
            <person name="Sternberg P.W."/>
            <person name="Aroian R.V."/>
        </authorList>
    </citation>
    <scope>NUCLEOTIDE SEQUENCE</scope>
    <source>
        <strain evidence="5">HY135</strain>
    </source>
</reference>
<proteinExistence type="predicted"/>
<keyword evidence="1" id="KW-0862">Zinc</keyword>
<protein>
    <recommendedName>
        <fullName evidence="3">CCHC-type domain-containing protein</fullName>
    </recommendedName>
</protein>
<feature type="domain" description="CCHC-type" evidence="3">
    <location>
        <begin position="110"/>
        <end position="127"/>
    </location>
</feature>
<dbReference type="STRING" id="53326.A0A016SQ29"/>
<gene>
    <name evidence="4" type="primary">Acey_s0194.g1439</name>
    <name evidence="4" type="ORF">Y032_0194g1439</name>
</gene>
<evidence type="ECO:0000313" key="4">
    <source>
        <dbReference type="EMBL" id="EYB92424.1"/>
    </source>
</evidence>
<dbReference type="InterPro" id="IPR021109">
    <property type="entry name" value="Peptidase_aspartic_dom_sf"/>
</dbReference>
<accession>A0A016SQ29</accession>
<dbReference type="GO" id="GO:0003676">
    <property type="term" value="F:nucleic acid binding"/>
    <property type="evidence" value="ECO:0007669"/>
    <property type="project" value="InterPro"/>
</dbReference>
<feature type="region of interest" description="Disordered" evidence="2">
    <location>
        <begin position="549"/>
        <end position="592"/>
    </location>
</feature>
<dbReference type="Gene3D" id="4.10.60.10">
    <property type="entry name" value="Zinc finger, CCHC-type"/>
    <property type="match status" value="1"/>
</dbReference>
<comment type="caution">
    <text evidence="4">The sequence shown here is derived from an EMBL/GenBank/DDBJ whole genome shotgun (WGS) entry which is preliminary data.</text>
</comment>
<dbReference type="Gene3D" id="2.40.70.10">
    <property type="entry name" value="Acid Proteases"/>
    <property type="match status" value="1"/>
</dbReference>
<dbReference type="InterPro" id="IPR036875">
    <property type="entry name" value="Znf_CCHC_sf"/>
</dbReference>
<dbReference type="SUPFAM" id="SSF57756">
    <property type="entry name" value="Retrovirus zinc finger-like domains"/>
    <property type="match status" value="1"/>
</dbReference>
<evidence type="ECO:0000256" key="2">
    <source>
        <dbReference type="SAM" id="MobiDB-lite"/>
    </source>
</evidence>
<keyword evidence="1" id="KW-0479">Metal-binding</keyword>
<dbReference type="OrthoDB" id="5860093at2759"/>
<organism evidence="4 5">
    <name type="scientific">Ancylostoma ceylanicum</name>
    <dbReference type="NCBI Taxonomy" id="53326"/>
    <lineage>
        <taxon>Eukaryota</taxon>
        <taxon>Metazoa</taxon>
        <taxon>Ecdysozoa</taxon>
        <taxon>Nematoda</taxon>
        <taxon>Chromadorea</taxon>
        <taxon>Rhabditida</taxon>
        <taxon>Rhabditina</taxon>
        <taxon>Rhabditomorpha</taxon>
        <taxon>Strongyloidea</taxon>
        <taxon>Ancylostomatidae</taxon>
        <taxon>Ancylostomatinae</taxon>
        <taxon>Ancylostoma</taxon>
    </lineage>
</organism>
<evidence type="ECO:0000313" key="5">
    <source>
        <dbReference type="Proteomes" id="UP000024635"/>
    </source>
</evidence>
<dbReference type="SMART" id="SM00343">
    <property type="entry name" value="ZnF_C2HC"/>
    <property type="match status" value="1"/>
</dbReference>